<feature type="domain" description="Aldehyde ferredoxin oxidoreductase C-terminal" evidence="1">
    <location>
        <begin position="1"/>
        <end position="96"/>
    </location>
</feature>
<gene>
    <name evidence="2" type="ORF">H8S61_09530</name>
</gene>
<dbReference type="EMBL" id="JACOOA010000003">
    <property type="protein sequence ID" value="MBC5584436.1"/>
    <property type="molecule type" value="Genomic_DNA"/>
</dbReference>
<proteinExistence type="predicted"/>
<dbReference type="SUPFAM" id="SSF48310">
    <property type="entry name" value="Aldehyde ferredoxin oxidoreductase, C-terminal domains"/>
    <property type="match status" value="1"/>
</dbReference>
<dbReference type="InterPro" id="IPR013985">
    <property type="entry name" value="Ald_Fedxn_OxRdtase_dom3"/>
</dbReference>
<dbReference type="Proteomes" id="UP000622448">
    <property type="component" value="Unassembled WGS sequence"/>
</dbReference>
<keyword evidence="3" id="KW-1185">Reference proteome</keyword>
<dbReference type="Pfam" id="PF01314">
    <property type="entry name" value="AFOR_C"/>
    <property type="match status" value="1"/>
</dbReference>
<evidence type="ECO:0000259" key="1">
    <source>
        <dbReference type="Pfam" id="PF01314"/>
    </source>
</evidence>
<evidence type="ECO:0000313" key="3">
    <source>
        <dbReference type="Proteomes" id="UP000622448"/>
    </source>
</evidence>
<organism evidence="2 3">
    <name type="scientific">Eggerthella hominis</name>
    <dbReference type="NCBI Taxonomy" id="2763043"/>
    <lineage>
        <taxon>Bacteria</taxon>
        <taxon>Bacillati</taxon>
        <taxon>Actinomycetota</taxon>
        <taxon>Coriobacteriia</taxon>
        <taxon>Eggerthellales</taxon>
        <taxon>Eggerthellaceae</taxon>
        <taxon>Eggerthella</taxon>
    </lineage>
</organism>
<dbReference type="RefSeq" id="WP_301332064.1">
    <property type="nucleotide sequence ID" value="NZ_JACOOA010000003.1"/>
</dbReference>
<protein>
    <submittedName>
        <fullName evidence="2">Aldehyde ferredoxin oxidoreductase</fullName>
    </submittedName>
</protein>
<reference evidence="2 3" key="1">
    <citation type="submission" date="2020-08" db="EMBL/GenBank/DDBJ databases">
        <title>Genome public.</title>
        <authorList>
            <person name="Liu C."/>
            <person name="Sun Q."/>
        </authorList>
    </citation>
    <scope>NUCLEOTIDE SEQUENCE [LARGE SCALE GENOMIC DNA]</scope>
    <source>
        <strain evidence="2 3">NSJ-70</strain>
    </source>
</reference>
<name>A0ABR7BS59_9ACTN</name>
<dbReference type="InterPro" id="IPR036021">
    <property type="entry name" value="Tungsten_al_ferr_oxy-like_C"/>
</dbReference>
<evidence type="ECO:0000313" key="2">
    <source>
        <dbReference type="EMBL" id="MBC5584436.1"/>
    </source>
</evidence>
<feature type="non-terminal residue" evidence="2">
    <location>
        <position position="1"/>
    </location>
</feature>
<accession>A0ABR7BS59</accession>
<dbReference type="Gene3D" id="1.10.599.10">
    <property type="entry name" value="Aldehyde Ferredoxin Oxidoreductase Protein, subunit A, domain 3"/>
    <property type="match status" value="1"/>
</dbReference>
<sequence length="111" mass="12426">DDLYQAGAKIMTLQRANTVRGMTKDDGTMGENDMRNVHDVITEWAFTKDPDLQPFAEGTDKMDRDDFQTALGMVYDTFGWDHEKGCPTAACLDRYGMADVKDDLQSLGLLP</sequence>
<comment type="caution">
    <text evidence="2">The sequence shown here is derived from an EMBL/GenBank/DDBJ whole genome shotgun (WGS) entry which is preliminary data.</text>
</comment>
<dbReference type="InterPro" id="IPR001203">
    <property type="entry name" value="OxRdtase_Ald_Fedxn_C"/>
</dbReference>